<feature type="signal peptide" evidence="6">
    <location>
        <begin position="1"/>
        <end position="19"/>
    </location>
</feature>
<evidence type="ECO:0000256" key="1">
    <source>
        <dbReference type="ARBA" id="ARBA00005641"/>
    </source>
</evidence>
<keyword evidence="6" id="KW-0732">Signal</keyword>
<dbReference type="PANTHER" id="PTHR31297">
    <property type="entry name" value="GLUCAN ENDO-1,6-BETA-GLUCOSIDASE B"/>
    <property type="match status" value="1"/>
</dbReference>
<keyword evidence="2" id="KW-0378">Hydrolase</keyword>
<dbReference type="SUPFAM" id="SSF51445">
    <property type="entry name" value="(Trans)glycosidases"/>
    <property type="match status" value="1"/>
</dbReference>
<feature type="region of interest" description="Disordered" evidence="4">
    <location>
        <begin position="713"/>
        <end position="736"/>
    </location>
</feature>
<sequence length="736" mass="82965">MKILASVLYLVGTFGSALSEATTDAVKAAPEVDTATKSGEGIKFKHFTAHDETHTCSADEHATPFNSQIRGVNLGGWMVLEPWITPSLFYQFLGKDEEHTGMDQFSFCEALGPEEGNKQLRRHWETWVTEEIIKELKDSGAVNSLRLPVGDWMYKPYGPYIGCTDGALDYVDKVLDWAYEYGLNVLFDIHAMRGSQNGFDNSGDAQGFKWTSKITEQVSTDVTFEHWPIRSAGWVGTFDRVTATYTDIDHDNIQHSLDVIEIMVEKYKDHPAVLGLQPVNEPWEWTPIDVLKKFYWDGYLIVKKQAPYWRYVMHDSFRFHTDVWGGFMDGCPDRVLDTHIYTAWMDPTSRENFYDKACATKSKITRMEEAFGPVIVGEWSLATDNCAMWLNGFNDNLAGFPKLPCKYTKCTDPYMGTDQPGTPVNPGKPAQGPFGTGVSTPVFGECPVDRDWHKIGADHDHDKILSPDAPHGHDASDEVMRNLAKKKINAFSGFGHGWYFWNFRTDLHEPRWSYMLALEKGWIPKGNLKADEITHACHKEDFGLYSCIVRRDRFDRDIIDGVKYALQLDDNESELKCANGATFDSSSIMNMTGDDLYLAADCAFNNFWKKHRVEGATCDLGGTAVLIEVNKTYTDDDYEDDYVEKEKIAEELKTVELVTLLLGGVLLGGIVGFIIAMRFNKGFNATVSRTNLGKSMSKSQILRRSFGGFHPSDYGSRQYSSGDSGDNGEYTEIIRT</sequence>
<organism evidence="8">
    <name type="scientific">Chaetoceros debilis</name>
    <dbReference type="NCBI Taxonomy" id="122233"/>
    <lineage>
        <taxon>Eukaryota</taxon>
        <taxon>Sar</taxon>
        <taxon>Stramenopiles</taxon>
        <taxon>Ochrophyta</taxon>
        <taxon>Bacillariophyta</taxon>
        <taxon>Coscinodiscophyceae</taxon>
        <taxon>Chaetocerotophycidae</taxon>
        <taxon>Chaetocerotales</taxon>
        <taxon>Chaetocerotaceae</taxon>
        <taxon>Chaetoceros</taxon>
    </lineage>
</organism>
<evidence type="ECO:0000256" key="6">
    <source>
        <dbReference type="SAM" id="SignalP"/>
    </source>
</evidence>
<comment type="similarity">
    <text evidence="1">Belongs to the glycosyl hydrolase 5 (cellulase A) family.</text>
</comment>
<keyword evidence="5" id="KW-1133">Transmembrane helix</keyword>
<feature type="chain" id="PRO_5030986172" description="Glycoside hydrolase family 5 domain-containing protein" evidence="6">
    <location>
        <begin position="20"/>
        <end position="736"/>
    </location>
</feature>
<dbReference type="Gene3D" id="3.20.20.80">
    <property type="entry name" value="Glycosidases"/>
    <property type="match status" value="1"/>
</dbReference>
<feature type="domain" description="Glycoside hydrolase family 5" evidence="7">
    <location>
        <begin position="120"/>
        <end position="382"/>
    </location>
</feature>
<dbReference type="InterPro" id="IPR017853">
    <property type="entry name" value="GH"/>
</dbReference>
<evidence type="ECO:0000313" key="8">
    <source>
        <dbReference type="EMBL" id="CAE0476853.1"/>
    </source>
</evidence>
<accession>A0A7S3QGF9</accession>
<evidence type="ECO:0000259" key="7">
    <source>
        <dbReference type="Pfam" id="PF00150"/>
    </source>
</evidence>
<evidence type="ECO:0000256" key="4">
    <source>
        <dbReference type="SAM" id="MobiDB-lite"/>
    </source>
</evidence>
<dbReference type="EMBL" id="HBIO01028272">
    <property type="protein sequence ID" value="CAE0476853.1"/>
    <property type="molecule type" value="Transcribed_RNA"/>
</dbReference>
<keyword evidence="5" id="KW-0472">Membrane</keyword>
<dbReference type="InterPro" id="IPR050386">
    <property type="entry name" value="Glycosyl_hydrolase_5"/>
</dbReference>
<proteinExistence type="inferred from homology"/>
<dbReference type="InterPro" id="IPR001547">
    <property type="entry name" value="Glyco_hydro_5"/>
</dbReference>
<dbReference type="GO" id="GO:0009986">
    <property type="term" value="C:cell surface"/>
    <property type="evidence" value="ECO:0007669"/>
    <property type="project" value="TreeGrafter"/>
</dbReference>
<name>A0A7S3QGF9_9STRA</name>
<keyword evidence="3" id="KW-0326">Glycosidase</keyword>
<dbReference type="GO" id="GO:0005576">
    <property type="term" value="C:extracellular region"/>
    <property type="evidence" value="ECO:0007669"/>
    <property type="project" value="TreeGrafter"/>
</dbReference>
<protein>
    <recommendedName>
        <fullName evidence="7">Glycoside hydrolase family 5 domain-containing protein</fullName>
    </recommendedName>
</protein>
<evidence type="ECO:0000256" key="2">
    <source>
        <dbReference type="ARBA" id="ARBA00022801"/>
    </source>
</evidence>
<gene>
    <name evidence="8" type="ORF">CDEB00056_LOCUS21706</name>
</gene>
<keyword evidence="5" id="KW-0812">Transmembrane</keyword>
<feature type="transmembrane region" description="Helical" evidence="5">
    <location>
        <begin position="657"/>
        <end position="679"/>
    </location>
</feature>
<dbReference type="GO" id="GO:0008422">
    <property type="term" value="F:beta-glucosidase activity"/>
    <property type="evidence" value="ECO:0007669"/>
    <property type="project" value="TreeGrafter"/>
</dbReference>
<evidence type="ECO:0000256" key="5">
    <source>
        <dbReference type="SAM" id="Phobius"/>
    </source>
</evidence>
<dbReference type="Pfam" id="PF00150">
    <property type="entry name" value="Cellulase"/>
    <property type="match status" value="1"/>
</dbReference>
<feature type="compositionally biased region" description="Polar residues" evidence="4">
    <location>
        <begin position="715"/>
        <end position="724"/>
    </location>
</feature>
<evidence type="ECO:0000256" key="3">
    <source>
        <dbReference type="ARBA" id="ARBA00023295"/>
    </source>
</evidence>
<reference evidence="8" key="1">
    <citation type="submission" date="2021-01" db="EMBL/GenBank/DDBJ databases">
        <authorList>
            <person name="Corre E."/>
            <person name="Pelletier E."/>
            <person name="Niang G."/>
            <person name="Scheremetjew M."/>
            <person name="Finn R."/>
            <person name="Kale V."/>
            <person name="Holt S."/>
            <person name="Cochrane G."/>
            <person name="Meng A."/>
            <person name="Brown T."/>
            <person name="Cohen L."/>
        </authorList>
    </citation>
    <scope>NUCLEOTIDE SEQUENCE</scope>
    <source>
        <strain evidence="8">MM31A-1</strain>
    </source>
</reference>
<dbReference type="AlphaFoldDB" id="A0A7S3QGF9"/>
<dbReference type="PANTHER" id="PTHR31297:SF38">
    <property type="entry name" value="X8 DOMAIN-CONTAINING PROTEIN"/>
    <property type="match status" value="1"/>
</dbReference>
<dbReference type="GO" id="GO:0009251">
    <property type="term" value="P:glucan catabolic process"/>
    <property type="evidence" value="ECO:0007669"/>
    <property type="project" value="TreeGrafter"/>
</dbReference>